<dbReference type="AlphaFoldDB" id="A0A4V3I8K2"/>
<dbReference type="InterPro" id="IPR010359">
    <property type="entry name" value="IrrE_HExxH"/>
</dbReference>
<dbReference type="GO" id="GO:0003677">
    <property type="term" value="F:DNA binding"/>
    <property type="evidence" value="ECO:0007669"/>
    <property type="project" value="UniProtKB-KW"/>
</dbReference>
<dbReference type="CDD" id="cd00093">
    <property type="entry name" value="HTH_XRE"/>
    <property type="match status" value="1"/>
</dbReference>
<dbReference type="Gene3D" id="1.10.10.2910">
    <property type="match status" value="1"/>
</dbReference>
<dbReference type="Gene3D" id="1.10.260.40">
    <property type="entry name" value="lambda repressor-like DNA-binding domains"/>
    <property type="match status" value="1"/>
</dbReference>
<accession>A0A4V3I8K2</accession>
<dbReference type="PROSITE" id="PS50943">
    <property type="entry name" value="HTH_CROC1"/>
    <property type="match status" value="1"/>
</dbReference>
<dbReference type="InterPro" id="IPR010982">
    <property type="entry name" value="Lambda_DNA-bd_dom_sf"/>
</dbReference>
<comment type="caution">
    <text evidence="4">The sequence shown here is derived from an EMBL/GenBank/DDBJ whole genome shotgun (WGS) entry which is preliminary data.</text>
</comment>
<feature type="domain" description="HTH cro/C1-type" evidence="3">
    <location>
        <begin position="26"/>
        <end position="80"/>
    </location>
</feature>
<evidence type="ECO:0000259" key="3">
    <source>
        <dbReference type="PROSITE" id="PS50943"/>
    </source>
</evidence>
<dbReference type="SMART" id="SM00530">
    <property type="entry name" value="HTH_XRE"/>
    <property type="match status" value="1"/>
</dbReference>
<reference evidence="4 5" key="1">
    <citation type="submission" date="2019-03" db="EMBL/GenBank/DDBJ databases">
        <title>Genomics of glacier-inhabiting Cryobacterium strains.</title>
        <authorList>
            <person name="Liu Q."/>
            <person name="Xin Y.-H."/>
        </authorList>
    </citation>
    <scope>NUCLEOTIDE SEQUENCE [LARGE SCALE GENOMIC DNA]</scope>
    <source>
        <strain evidence="4 5">HLT2-23</strain>
    </source>
</reference>
<gene>
    <name evidence="4" type="primary">higA</name>
    <name evidence="4" type="ORF">E3O06_05635</name>
</gene>
<dbReference type="SUPFAM" id="SSF47413">
    <property type="entry name" value="lambda repressor-like DNA-binding domains"/>
    <property type="match status" value="1"/>
</dbReference>
<evidence type="ECO:0000313" key="4">
    <source>
        <dbReference type="EMBL" id="TFB75307.1"/>
    </source>
</evidence>
<name>A0A4V3I8K2_9MICO</name>
<dbReference type="RefSeq" id="WP_134501994.1">
    <property type="nucleotide sequence ID" value="NZ_SOEY01000008.1"/>
</dbReference>
<evidence type="ECO:0000256" key="1">
    <source>
        <dbReference type="ARBA" id="ARBA00007227"/>
    </source>
</evidence>
<comment type="similarity">
    <text evidence="1">Belongs to the short-chain fatty acyl-CoA assimilation regulator (ScfR) family.</text>
</comment>
<evidence type="ECO:0000313" key="5">
    <source>
        <dbReference type="Proteomes" id="UP000298173"/>
    </source>
</evidence>
<dbReference type="PANTHER" id="PTHR36924:SF1">
    <property type="entry name" value="ANTITOXIN HIGA-1"/>
    <property type="match status" value="1"/>
</dbReference>
<protein>
    <submittedName>
        <fullName evidence="4">Addiction module antidote protein, HigA family</fullName>
    </submittedName>
</protein>
<keyword evidence="2" id="KW-0238">DNA-binding</keyword>
<keyword evidence="5" id="KW-1185">Reference proteome</keyword>
<dbReference type="Pfam" id="PF06114">
    <property type="entry name" value="Peptidase_M78"/>
    <property type="match status" value="1"/>
</dbReference>
<evidence type="ECO:0000256" key="2">
    <source>
        <dbReference type="ARBA" id="ARBA00023125"/>
    </source>
</evidence>
<dbReference type="EMBL" id="SOEY01000008">
    <property type="protein sequence ID" value="TFB75307.1"/>
    <property type="molecule type" value="Genomic_DNA"/>
</dbReference>
<dbReference type="InterPro" id="IPR013430">
    <property type="entry name" value="Toxin_antidote_HigA"/>
</dbReference>
<organism evidence="4 5">
    <name type="scientific">Cryobacterium glaciale</name>
    <dbReference type="NCBI Taxonomy" id="1259145"/>
    <lineage>
        <taxon>Bacteria</taxon>
        <taxon>Bacillati</taxon>
        <taxon>Actinomycetota</taxon>
        <taxon>Actinomycetes</taxon>
        <taxon>Micrococcales</taxon>
        <taxon>Microbacteriaceae</taxon>
        <taxon>Cryobacterium</taxon>
    </lineage>
</organism>
<dbReference type="NCBIfam" id="TIGR02607">
    <property type="entry name" value="antidote_HigA"/>
    <property type="match status" value="1"/>
</dbReference>
<dbReference type="InterPro" id="IPR001387">
    <property type="entry name" value="Cro/C1-type_HTH"/>
</dbReference>
<dbReference type="Pfam" id="PF01381">
    <property type="entry name" value="HTH_3"/>
    <property type="match status" value="1"/>
</dbReference>
<sequence>MAEHNNQGSTWIPYVPDRISSPGETLRETLEALPLSQSDLAVRTGLSTKHISQIVLGTAALTHETAIKLERATGVPARLWNSLESQYRDWQSRASERESLAGSLDWLKQMPVAALRKSGIIQATHHDRETQLQEILEFFGVASVGAWRAAWAEPSAAFLQSAAFIADAGAVAAWLRLGELEASKLAVQPFDKAALRAILPKLRALTVLEPDVFWPQVQELCARAGVAIVLIPEVTGARASGATRWLSPSKALVQLSLRHKRNDHFWFALFHELAHVLLHGKKDVFVEHSLGKDGGRLEAEKQANDFAARTLIPLEADALIENVHTYSEVKTLASKLGIHPGIVAGRIQHDRNKHTFGVPGLFASLIIVSADDSDQ</sequence>
<dbReference type="Proteomes" id="UP000298173">
    <property type="component" value="Unassembled WGS sequence"/>
</dbReference>
<dbReference type="OrthoDB" id="9794834at2"/>
<proteinExistence type="inferred from homology"/>
<dbReference type="PANTHER" id="PTHR36924">
    <property type="entry name" value="ANTITOXIN HIGA-1"/>
    <property type="match status" value="1"/>
</dbReference>